<dbReference type="InterPro" id="IPR008972">
    <property type="entry name" value="Cupredoxin"/>
</dbReference>
<dbReference type="InterPro" id="IPR036257">
    <property type="entry name" value="Cyt_c_oxidase_su2_TM_sf"/>
</dbReference>
<protein>
    <recommendedName>
        <fullName evidence="3">cytochrome-c oxidase</fullName>
        <ecNumber evidence="3">7.1.1.9</ecNumber>
    </recommendedName>
    <alternativeName>
        <fullName evidence="13">Cytochrome aa3 subunit 2</fullName>
    </alternativeName>
</protein>
<dbReference type="Pfam" id="PF00116">
    <property type="entry name" value="COX2"/>
    <property type="match status" value="1"/>
</dbReference>
<dbReference type="Gene3D" id="2.60.40.420">
    <property type="entry name" value="Cupredoxins - blue copper proteins"/>
    <property type="match status" value="1"/>
</dbReference>
<evidence type="ECO:0000256" key="9">
    <source>
        <dbReference type="ARBA" id="ARBA00022989"/>
    </source>
</evidence>
<keyword evidence="7" id="KW-1278">Translocase</keyword>
<dbReference type="InterPro" id="IPR002429">
    <property type="entry name" value="CcO_II-like_C"/>
</dbReference>
<evidence type="ECO:0000313" key="19">
    <source>
        <dbReference type="Proteomes" id="UP001589783"/>
    </source>
</evidence>
<dbReference type="SUPFAM" id="SSF49503">
    <property type="entry name" value="Cupredoxins"/>
    <property type="match status" value="1"/>
</dbReference>
<proteinExistence type="inferred from homology"/>
<dbReference type="InterPro" id="IPR001505">
    <property type="entry name" value="Copper_CuA"/>
</dbReference>
<keyword evidence="8" id="KW-0249">Electron transport</keyword>
<evidence type="ECO:0000256" key="16">
    <source>
        <dbReference type="SAM" id="Phobius"/>
    </source>
</evidence>
<dbReference type="Gene3D" id="1.10.287.90">
    <property type="match status" value="1"/>
</dbReference>
<dbReference type="EC" id="7.1.1.9" evidence="3"/>
<evidence type="ECO:0000256" key="8">
    <source>
        <dbReference type="ARBA" id="ARBA00022982"/>
    </source>
</evidence>
<dbReference type="PROSITE" id="PS50857">
    <property type="entry name" value="COX2_CUA"/>
    <property type="match status" value="1"/>
</dbReference>
<evidence type="ECO:0000256" key="7">
    <source>
        <dbReference type="ARBA" id="ARBA00022967"/>
    </source>
</evidence>
<evidence type="ECO:0000256" key="13">
    <source>
        <dbReference type="ARBA" id="ARBA00031399"/>
    </source>
</evidence>
<evidence type="ECO:0000256" key="12">
    <source>
        <dbReference type="ARBA" id="ARBA00024688"/>
    </source>
</evidence>
<comment type="function">
    <text evidence="12">Subunits I and II form the functional core of the enzyme complex. Electrons originating in cytochrome c are transferred via heme a and Cu(A) to the binuclear center formed by heme a3 and Cu(B).</text>
</comment>
<dbReference type="EMBL" id="JBHLWV010000011">
    <property type="protein sequence ID" value="MFC0313841.1"/>
    <property type="molecule type" value="Genomic_DNA"/>
</dbReference>
<keyword evidence="5 16" id="KW-0812">Transmembrane</keyword>
<keyword evidence="19" id="KW-1185">Reference proteome</keyword>
<dbReference type="RefSeq" id="WP_382360757.1">
    <property type="nucleotide sequence ID" value="NZ_JBHLWV010000011.1"/>
</dbReference>
<evidence type="ECO:0000256" key="11">
    <source>
        <dbReference type="ARBA" id="ARBA00023136"/>
    </source>
</evidence>
<keyword evidence="4" id="KW-0813">Transport</keyword>
<dbReference type="PANTHER" id="PTHR22888:SF9">
    <property type="entry name" value="CYTOCHROME C OXIDASE SUBUNIT 2"/>
    <property type="match status" value="1"/>
</dbReference>
<dbReference type="InterPro" id="IPR045187">
    <property type="entry name" value="CcO_II"/>
</dbReference>
<evidence type="ECO:0000256" key="3">
    <source>
        <dbReference type="ARBA" id="ARBA00012949"/>
    </source>
</evidence>
<evidence type="ECO:0000259" key="17">
    <source>
        <dbReference type="PROSITE" id="PS50857"/>
    </source>
</evidence>
<feature type="compositionally biased region" description="Polar residues" evidence="15">
    <location>
        <begin position="362"/>
        <end position="379"/>
    </location>
</feature>
<sequence length="392" mass="43261">MKLTHGGRSSARRSPSASRTVKRVTALGALALTALFVTGCSPEEAVRFGWPAGVTTESKSMLTLWQWAVIAALAMGVLVWGLIFWTITFHRRKGNSDQAPRPADEEFPRQTGYNVPLELAYTAIPFVLIAVLFYFTVVTQTKVEKVEDNPAVVVDVTAFQWNWKFGYNSVRAADGAQLIDADQAKKGAPFELNVPDYYEHEGERKELGGPAGGRDQKIRDYLTFNNVEVLGTSSEIPILLLPTGTRVEFVLASADVVHSFWVPEFLFKRDTFPFPEQNHQNPKFQISEIEREGAFVGRCAEMCGTYHSMMNFEVRAVSPAVFDAYIQWRQDNPKATNAEALAAVCQEPQSVVTAPFNSRRVSSTDLPDNLGDANNTSTVGKGCKPAEGVNLS</sequence>
<keyword evidence="11 16" id="KW-0472">Membrane</keyword>
<dbReference type="SUPFAM" id="SSF81464">
    <property type="entry name" value="Cytochrome c oxidase subunit II-like, transmembrane region"/>
    <property type="match status" value="1"/>
</dbReference>
<organism evidence="18 19">
    <name type="scientific">Gordonia phosphorivorans</name>
    <dbReference type="NCBI Taxonomy" id="1056982"/>
    <lineage>
        <taxon>Bacteria</taxon>
        <taxon>Bacillati</taxon>
        <taxon>Actinomycetota</taxon>
        <taxon>Actinomycetes</taxon>
        <taxon>Mycobacteriales</taxon>
        <taxon>Gordoniaceae</taxon>
        <taxon>Gordonia</taxon>
    </lineage>
</organism>
<dbReference type="Proteomes" id="UP001589783">
    <property type="component" value="Unassembled WGS sequence"/>
</dbReference>
<comment type="subcellular location">
    <subcellularLocation>
        <location evidence="1">Membrane</location>
        <topology evidence="1">Multi-pass membrane protein</topology>
    </subcellularLocation>
</comment>
<accession>A0ABV6H516</accession>
<feature type="domain" description="Cytochrome oxidase subunit II copper A binding" evidence="17">
    <location>
        <begin position="149"/>
        <end position="328"/>
    </location>
</feature>
<evidence type="ECO:0000256" key="6">
    <source>
        <dbReference type="ARBA" id="ARBA00022723"/>
    </source>
</evidence>
<feature type="transmembrane region" description="Helical" evidence="16">
    <location>
        <begin position="64"/>
        <end position="87"/>
    </location>
</feature>
<dbReference type="PROSITE" id="PS00078">
    <property type="entry name" value="COX2"/>
    <property type="match status" value="1"/>
</dbReference>
<comment type="catalytic activity">
    <reaction evidence="14">
        <text>4 Fe(II)-[cytochrome c] + O2 + 8 H(+)(in) = 4 Fe(III)-[cytochrome c] + 2 H2O + 4 H(+)(out)</text>
        <dbReference type="Rhea" id="RHEA:11436"/>
        <dbReference type="Rhea" id="RHEA-COMP:10350"/>
        <dbReference type="Rhea" id="RHEA-COMP:14399"/>
        <dbReference type="ChEBI" id="CHEBI:15377"/>
        <dbReference type="ChEBI" id="CHEBI:15378"/>
        <dbReference type="ChEBI" id="CHEBI:15379"/>
        <dbReference type="ChEBI" id="CHEBI:29033"/>
        <dbReference type="ChEBI" id="CHEBI:29034"/>
        <dbReference type="EC" id="7.1.1.9"/>
    </reaction>
</comment>
<keyword evidence="6" id="KW-0479">Metal-binding</keyword>
<gene>
    <name evidence="18" type="ORF">ACFFJD_03100</name>
</gene>
<reference evidence="18 19" key="1">
    <citation type="submission" date="2024-09" db="EMBL/GenBank/DDBJ databases">
        <authorList>
            <person name="Sun Q."/>
            <person name="Mori K."/>
        </authorList>
    </citation>
    <scope>NUCLEOTIDE SEQUENCE [LARGE SCALE GENOMIC DNA]</scope>
    <source>
        <strain evidence="18 19">CCM 7957</strain>
    </source>
</reference>
<evidence type="ECO:0000256" key="5">
    <source>
        <dbReference type="ARBA" id="ARBA00022692"/>
    </source>
</evidence>
<evidence type="ECO:0000313" key="18">
    <source>
        <dbReference type="EMBL" id="MFC0313841.1"/>
    </source>
</evidence>
<evidence type="ECO:0000256" key="10">
    <source>
        <dbReference type="ARBA" id="ARBA00023008"/>
    </source>
</evidence>
<keyword evidence="9 16" id="KW-1133">Transmembrane helix</keyword>
<name>A0ABV6H516_9ACTN</name>
<feature type="region of interest" description="Disordered" evidence="15">
    <location>
        <begin position="362"/>
        <end position="392"/>
    </location>
</feature>
<evidence type="ECO:0000256" key="2">
    <source>
        <dbReference type="ARBA" id="ARBA00007866"/>
    </source>
</evidence>
<comment type="caution">
    <text evidence="18">The sequence shown here is derived from an EMBL/GenBank/DDBJ whole genome shotgun (WGS) entry which is preliminary data.</text>
</comment>
<evidence type="ECO:0000256" key="14">
    <source>
        <dbReference type="ARBA" id="ARBA00047816"/>
    </source>
</evidence>
<evidence type="ECO:0000256" key="4">
    <source>
        <dbReference type="ARBA" id="ARBA00022448"/>
    </source>
</evidence>
<keyword evidence="10" id="KW-0186">Copper</keyword>
<feature type="transmembrane region" description="Helical" evidence="16">
    <location>
        <begin position="119"/>
        <end position="137"/>
    </location>
</feature>
<dbReference type="PANTHER" id="PTHR22888">
    <property type="entry name" value="CYTOCHROME C OXIDASE, SUBUNIT II"/>
    <property type="match status" value="1"/>
</dbReference>
<evidence type="ECO:0000256" key="1">
    <source>
        <dbReference type="ARBA" id="ARBA00004141"/>
    </source>
</evidence>
<comment type="similarity">
    <text evidence="2">Belongs to the cytochrome c oxidase subunit 2 family.</text>
</comment>
<evidence type="ECO:0000256" key="15">
    <source>
        <dbReference type="SAM" id="MobiDB-lite"/>
    </source>
</evidence>